<dbReference type="Proteomes" id="UP000240883">
    <property type="component" value="Unassembled WGS sequence"/>
</dbReference>
<dbReference type="PANTHER" id="PTHR45642">
    <property type="entry name" value="GDSL ESTERASE/LIPASE EXL3"/>
    <property type="match status" value="1"/>
</dbReference>
<dbReference type="Gene3D" id="3.40.50.1110">
    <property type="entry name" value="SGNH hydrolase"/>
    <property type="match status" value="1"/>
</dbReference>
<dbReference type="CDD" id="cd01846">
    <property type="entry name" value="fatty_acyltransferase_like"/>
    <property type="match status" value="1"/>
</dbReference>
<evidence type="ECO:0000313" key="4">
    <source>
        <dbReference type="Proteomes" id="UP000240883"/>
    </source>
</evidence>
<keyword evidence="1 2" id="KW-0732">Signal</keyword>
<feature type="chain" id="PRO_5015547961" evidence="2">
    <location>
        <begin position="24"/>
        <end position="299"/>
    </location>
</feature>
<organism evidence="3 4">
    <name type="scientific">Corynespora cassiicola Philippines</name>
    <dbReference type="NCBI Taxonomy" id="1448308"/>
    <lineage>
        <taxon>Eukaryota</taxon>
        <taxon>Fungi</taxon>
        <taxon>Dikarya</taxon>
        <taxon>Ascomycota</taxon>
        <taxon>Pezizomycotina</taxon>
        <taxon>Dothideomycetes</taxon>
        <taxon>Pleosporomycetidae</taxon>
        <taxon>Pleosporales</taxon>
        <taxon>Corynesporascaceae</taxon>
        <taxon>Corynespora</taxon>
    </lineage>
</organism>
<accession>A0A2T2P0J4</accession>
<sequence>MGFYNAAARVVVALAVFGWTAHAKDARFLISFGDSYSQTGFDVAQARPSPSNPLGNPAYPGWTSSGGPNWVGYLVKEYNATLLYSYNFAYGGATVDASLVKPYQSTVKSFIDQVKQFSDSIASKPTYAPWTASNTLFAIWMGVNDVGNSYYTSNVEDLLVKIMDRYFQQLEILYTAGARNFALLTVPPINKSPLMLGQSKDAQELEAGVIQKFNQLVAERLQAFVAGHAGTKGTVIDTQAPFNMAISNPQQYGSKDATCYNSDGKSCLWFNDYHPGTAIQRLVAQAVARSWSGMFFDSV</sequence>
<evidence type="ECO:0000256" key="2">
    <source>
        <dbReference type="SAM" id="SignalP"/>
    </source>
</evidence>
<evidence type="ECO:0000256" key="1">
    <source>
        <dbReference type="ARBA" id="ARBA00022729"/>
    </source>
</evidence>
<dbReference type="SUPFAM" id="SSF52266">
    <property type="entry name" value="SGNH hydrolase"/>
    <property type="match status" value="1"/>
</dbReference>
<proteinExistence type="predicted"/>
<dbReference type="InterPro" id="IPR036514">
    <property type="entry name" value="SGNH_hydro_sf"/>
</dbReference>
<dbReference type="EMBL" id="KZ678131">
    <property type="protein sequence ID" value="PSN71200.1"/>
    <property type="molecule type" value="Genomic_DNA"/>
</dbReference>
<dbReference type="AlphaFoldDB" id="A0A2T2P0J4"/>
<dbReference type="GO" id="GO:0016788">
    <property type="term" value="F:hydrolase activity, acting on ester bonds"/>
    <property type="evidence" value="ECO:0007669"/>
    <property type="project" value="InterPro"/>
</dbReference>
<dbReference type="InterPro" id="IPR001087">
    <property type="entry name" value="GDSL"/>
</dbReference>
<dbReference type="STRING" id="1448308.A0A2T2P0J4"/>
<dbReference type="InterPro" id="IPR050592">
    <property type="entry name" value="GDSL_lipolytic_enzyme"/>
</dbReference>
<evidence type="ECO:0000313" key="3">
    <source>
        <dbReference type="EMBL" id="PSN71200.1"/>
    </source>
</evidence>
<gene>
    <name evidence="3" type="ORF">BS50DRAFT_598228</name>
</gene>
<protein>
    <submittedName>
        <fullName evidence="3">Carbohydrate esterase family 16 protein</fullName>
    </submittedName>
</protein>
<reference evidence="3 4" key="1">
    <citation type="journal article" date="2018" name="Front. Microbiol.">
        <title>Genome-Wide Analysis of Corynespora cassiicola Leaf Fall Disease Putative Effectors.</title>
        <authorList>
            <person name="Lopez D."/>
            <person name="Ribeiro S."/>
            <person name="Label P."/>
            <person name="Fumanal B."/>
            <person name="Venisse J.S."/>
            <person name="Kohler A."/>
            <person name="de Oliveira R.R."/>
            <person name="Labutti K."/>
            <person name="Lipzen A."/>
            <person name="Lail K."/>
            <person name="Bauer D."/>
            <person name="Ohm R.A."/>
            <person name="Barry K.W."/>
            <person name="Spatafora J."/>
            <person name="Grigoriev I.V."/>
            <person name="Martin F.M."/>
            <person name="Pujade-Renaud V."/>
        </authorList>
    </citation>
    <scope>NUCLEOTIDE SEQUENCE [LARGE SCALE GENOMIC DNA]</scope>
    <source>
        <strain evidence="3 4">Philippines</strain>
    </source>
</reference>
<dbReference type="OrthoDB" id="1600564at2759"/>
<name>A0A2T2P0J4_CORCC</name>
<keyword evidence="4" id="KW-1185">Reference proteome</keyword>
<feature type="signal peptide" evidence="2">
    <location>
        <begin position="1"/>
        <end position="23"/>
    </location>
</feature>
<dbReference type="PANTHER" id="PTHR45642:SF139">
    <property type="entry name" value="SGNH HYDROLASE-TYPE ESTERASE DOMAIN-CONTAINING PROTEIN"/>
    <property type="match status" value="1"/>
</dbReference>
<dbReference type="Pfam" id="PF00657">
    <property type="entry name" value="Lipase_GDSL"/>
    <property type="match status" value="1"/>
</dbReference>